<comment type="similarity">
    <text evidence="2">Belongs to the dynein heavy chain family.</text>
</comment>
<dbReference type="Pfam" id="PF12781">
    <property type="entry name" value="AAA_9"/>
    <property type="match status" value="1"/>
</dbReference>
<dbReference type="SUPFAM" id="SSF52540">
    <property type="entry name" value="P-loop containing nucleoside triphosphate hydrolases"/>
    <property type="match status" value="1"/>
</dbReference>
<dbReference type="InterPro" id="IPR035706">
    <property type="entry name" value="AAA_9"/>
</dbReference>
<feature type="domain" description="Dynein heavy chain ATP-binding dynein motor region" evidence="17">
    <location>
        <begin position="759"/>
        <end position="949"/>
    </location>
</feature>
<dbReference type="InterPro" id="IPR043160">
    <property type="entry name" value="Dynein_C_barrel"/>
</dbReference>
<evidence type="ECO:0000259" key="14">
    <source>
        <dbReference type="Pfam" id="PF03028"/>
    </source>
</evidence>
<dbReference type="Gene3D" id="3.10.490.20">
    <property type="match status" value="1"/>
</dbReference>
<dbReference type="Gene3D" id="3.40.50.300">
    <property type="entry name" value="P-loop containing nucleotide triphosphate hydrolases"/>
    <property type="match status" value="3"/>
</dbReference>
<dbReference type="Proteomes" id="UP000036681">
    <property type="component" value="Unplaced"/>
</dbReference>
<dbReference type="PANTHER" id="PTHR45703:SF22">
    <property type="entry name" value="DYNEIN CYTOPLASMIC 2 HEAVY CHAIN 1"/>
    <property type="match status" value="1"/>
</dbReference>
<evidence type="ECO:0000256" key="12">
    <source>
        <dbReference type="ARBA" id="ARBA00023273"/>
    </source>
</evidence>
<keyword evidence="4" id="KW-0493">Microtubule</keyword>
<sequence length="1827" mass="205984">MLQGSSLTGKSLSMMPHKEYAKQLQKAIHRYESEVTIFKLPLFDELITLCAYIDRIITCPGGSALLAGKSGMGRRAAASLVANIHQMKVFTPRISSSYGMKQFKNELKTVMQCAAIDAEHVLFIMEDYQILSELFLQSINSVLSSGDLPGLFTPQEFDSFSASLRDQASQDAYQGDLHSYFAYKVKRNMHIILIMDIDGADFAANCDANPSLYKECTVIWKDSWSRETLFQIPRMVLNRHSLQPSDDVIACFAQMFEVCPTSVASPAKFSIFVDNYVNIFNAKRVTVESRLNRLKAGVGKLTEAREAVATMQKKAAKKSKLLAEKQAEADMALKAITQSMTGANEQKADMEQLKIATEKENERIEQQKKIIDEQLREVEPMLNEAREAVGSIKSESLSEIRSLRAPPEAIRDILQAVEPMLNEAREAVGSIKSESLSEIRSLRAPPEAIRDILQAVLLFMGILDTSWEAMRKFLAKSGVKEEIINFDARRITPEVSKKVTALMRSKAASFDPKNAKRASIAAAPLAAWVRANLQYSSILEKISPLEQEKNELIRNLSKAEKQMAKLSKGLRTVDEKVADLKANFEILMKDATQIKIDLDKEQATIQVAGTLVERLGGEFERWQQQMNRLQEELDQNAKRASIAAAPLAAWVRANLQYSSILEKISPLEQEKNELIRNLSKAEKQMAKLSKGLRTVDEKVADLKANFEILMKDATQIKIDLDKEQATIQVAGTLVERLGGEFERWQQQMNRLQEELDQLNWKNKGLPSDILSVENAMIIFNSVQIPLLIDPSGRVSSFLENYLKESKVEKLNAAQPDFITQVELGVRFGKSLIVDDVVYIDPALMKLLRMELSNQGPRHVVQIGDKSLDYNTDFRIFFCTKNGEIDLPRSMKSAVTEVNFTTTRSGLASQMLGFAIKIEKPELESRSSELTRNIEEMKIKLDELEQILLQIEFSDIFGFLDSVGVVEQHSASLLYALASSEGSLLDNTQLLDSLNKSKENAETISASLQEADKLQEELNKQRDVYLPLAQYASTLYFAINELHRHNHMYNFSVNTVINLFMKTLINDKNKSNSTLRLDELKRVLQNAVFEYVSRSLFKEDRLMFSMNFIHATQANLFLKNEWEIFTGLIVDEPREDPSIKNIAWIDTERKTAVAKLLTHLPTLYNNLRLDDQGTWSEFSRSANCEAAFPQAIEPLITLFQKVIVIQAVRPDRLHSAMTLFVTKALGISSINPPPLDLKSILRNESNEFEPILIMTGAGADPSQDLEELAKNEIGSNRFYAISMGQGQQQNAIDTLRRAAENGDWVCLKNLHLVIASLPAIQKELSLLQRHSNFRLWLTSEPDDKFPSVLLQESIKLTFESPPGVKNNMNRTYTQWRDSGVSGGMIRQQCLFILAWIHALIQERRTFIPQAWSKFYEFNNADLRAAKLIIEEMTNVDTRAPEWEFIRGLMQYVIYGGRIDSTFDFNVLNGYLLRYFNSSMISTSGAELAKNIPIPASNKFTDYVMAIEKNIPPEDAPSLFGLPDNIRISWEVTESEATIRQIRNMQIGSGVEVTFEWTRWQNALNPILNMWKRLNSHSTLHSMSLPHVNNSDDPIIEVLSLEFVFAVTLVQTVHRSLSAISKCLRGVLLPSSSTMKLAQSLILHETPDAWQDIWTGPSDPVQYLTSLMFKAKATQELMAIAKNGQLLSSAVKLSKLFRPGTLLNALRQLTARRKKKSMDELKLATAWDSALLKDEIIMQLSGIYIQGALFESTLSDTLASSPPFSSVPKLSVAWISTESSDVYKSTESIFIPMYANVNREQLITQVQIPCGKDPQKWQIASVALFLSSH</sequence>
<proteinExistence type="inferred from homology"/>
<evidence type="ECO:0000313" key="20">
    <source>
        <dbReference type="Proteomes" id="UP000036681"/>
    </source>
</evidence>
<dbReference type="GO" id="GO:0007018">
    <property type="term" value="P:microtubule-based movement"/>
    <property type="evidence" value="ECO:0007669"/>
    <property type="project" value="InterPro"/>
</dbReference>
<dbReference type="GO" id="GO:0045505">
    <property type="term" value="F:dynein intermediate chain binding"/>
    <property type="evidence" value="ECO:0007669"/>
    <property type="project" value="InterPro"/>
</dbReference>
<dbReference type="InterPro" id="IPR041228">
    <property type="entry name" value="Dynein_C"/>
</dbReference>
<dbReference type="SUPFAM" id="SSF57997">
    <property type="entry name" value="Tropomyosin"/>
    <property type="match status" value="1"/>
</dbReference>
<keyword evidence="3" id="KW-0963">Cytoplasm</keyword>
<feature type="domain" description="Dynein heavy chain region D6 P-loop" evidence="14">
    <location>
        <begin position="1247"/>
        <end position="1356"/>
    </location>
</feature>
<feature type="domain" description="Dynein heavy chain C-terminal" evidence="19">
    <location>
        <begin position="1532"/>
        <end position="1824"/>
    </location>
</feature>
<dbReference type="FunFam" id="3.40.50.300:FF:001810">
    <property type="entry name" value="Cytoplasmic dynein 2 heavy chain 1"/>
    <property type="match status" value="1"/>
</dbReference>
<dbReference type="Gene3D" id="1.10.8.720">
    <property type="entry name" value="Region D6 of dynein motor"/>
    <property type="match status" value="1"/>
</dbReference>
<evidence type="ECO:0000256" key="11">
    <source>
        <dbReference type="ARBA" id="ARBA00023212"/>
    </source>
</evidence>
<dbReference type="GO" id="GO:0051959">
    <property type="term" value="F:dynein light intermediate chain binding"/>
    <property type="evidence" value="ECO:0007669"/>
    <property type="project" value="InterPro"/>
</dbReference>
<dbReference type="GO" id="GO:0008569">
    <property type="term" value="F:minus-end-directed microtubule motor activity"/>
    <property type="evidence" value="ECO:0007669"/>
    <property type="project" value="InterPro"/>
</dbReference>
<evidence type="ECO:0000256" key="8">
    <source>
        <dbReference type="ARBA" id="ARBA00023054"/>
    </source>
</evidence>
<dbReference type="GO" id="GO:0005874">
    <property type="term" value="C:microtubule"/>
    <property type="evidence" value="ECO:0007669"/>
    <property type="project" value="UniProtKB-KW"/>
</dbReference>
<feature type="coiled-coil region" evidence="13">
    <location>
        <begin position="990"/>
        <end position="1023"/>
    </location>
</feature>
<dbReference type="InterPro" id="IPR042219">
    <property type="entry name" value="AAA_lid_11_sf"/>
</dbReference>
<dbReference type="Gene3D" id="1.20.920.20">
    <property type="match status" value="3"/>
</dbReference>
<dbReference type="Gene3D" id="1.10.287.2610">
    <property type="match status" value="1"/>
</dbReference>
<dbReference type="Pfam" id="PF18199">
    <property type="entry name" value="Dynein_C"/>
    <property type="match status" value="1"/>
</dbReference>
<evidence type="ECO:0000256" key="10">
    <source>
        <dbReference type="ARBA" id="ARBA00023175"/>
    </source>
</evidence>
<accession>A0A9J2PFL6</accession>
<evidence type="ECO:0000256" key="6">
    <source>
        <dbReference type="ARBA" id="ARBA00022840"/>
    </source>
</evidence>
<reference evidence="21" key="1">
    <citation type="submission" date="2023-03" db="UniProtKB">
        <authorList>
            <consortium name="WormBaseParasite"/>
        </authorList>
    </citation>
    <scope>IDENTIFICATION</scope>
</reference>
<evidence type="ECO:0000256" key="1">
    <source>
        <dbReference type="ARBA" id="ARBA00004430"/>
    </source>
</evidence>
<dbReference type="InterPro" id="IPR026983">
    <property type="entry name" value="DHC"/>
</dbReference>
<evidence type="ECO:0000256" key="9">
    <source>
        <dbReference type="ARBA" id="ARBA00023069"/>
    </source>
</evidence>
<keyword evidence="9" id="KW-0969">Cilium</keyword>
<evidence type="ECO:0000256" key="2">
    <source>
        <dbReference type="ARBA" id="ARBA00008887"/>
    </source>
</evidence>
<dbReference type="Pfam" id="PF18198">
    <property type="entry name" value="AAA_lid_11"/>
    <property type="match status" value="1"/>
</dbReference>
<dbReference type="Pfam" id="PF12777">
    <property type="entry name" value="MT"/>
    <property type="match status" value="2"/>
</dbReference>
<dbReference type="InterPro" id="IPR004273">
    <property type="entry name" value="Dynein_heavy_D6_P-loop"/>
</dbReference>
<evidence type="ECO:0000259" key="16">
    <source>
        <dbReference type="Pfam" id="PF12780"/>
    </source>
</evidence>
<dbReference type="InterPro" id="IPR024743">
    <property type="entry name" value="Dynein_HC_stalk"/>
</dbReference>
<dbReference type="GO" id="GO:0005524">
    <property type="term" value="F:ATP binding"/>
    <property type="evidence" value="ECO:0007669"/>
    <property type="project" value="UniProtKB-KW"/>
</dbReference>
<keyword evidence="8 13" id="KW-0175">Coiled coil</keyword>
<dbReference type="Gene3D" id="1.20.920.30">
    <property type="match status" value="1"/>
</dbReference>
<feature type="coiled-coil region" evidence="13">
    <location>
        <begin position="343"/>
        <end position="377"/>
    </location>
</feature>
<dbReference type="GO" id="GO:0005930">
    <property type="term" value="C:axoneme"/>
    <property type="evidence" value="ECO:0007669"/>
    <property type="project" value="UniProtKB-SubCell"/>
</dbReference>
<feature type="coiled-coil region" evidence="13">
    <location>
        <begin position="919"/>
        <end position="953"/>
    </location>
</feature>
<dbReference type="InterPro" id="IPR041658">
    <property type="entry name" value="AAA_lid_11"/>
</dbReference>
<dbReference type="Gene3D" id="1.10.8.1220">
    <property type="match status" value="1"/>
</dbReference>
<evidence type="ECO:0000256" key="4">
    <source>
        <dbReference type="ARBA" id="ARBA00022701"/>
    </source>
</evidence>
<dbReference type="Pfam" id="PF12780">
    <property type="entry name" value="AAA_8"/>
    <property type="match status" value="1"/>
</dbReference>
<keyword evidence="7" id="KW-0243">Dynein</keyword>
<dbReference type="WBParaSite" id="ALUE_0000841601-mRNA-1">
    <property type="protein sequence ID" value="ALUE_0000841601-mRNA-1"/>
    <property type="gene ID" value="ALUE_0000841601"/>
</dbReference>
<evidence type="ECO:0000259" key="15">
    <source>
        <dbReference type="Pfam" id="PF12777"/>
    </source>
</evidence>
<comment type="subcellular location">
    <subcellularLocation>
        <location evidence="1">Cytoplasm</location>
        <location evidence="1">Cytoskeleton</location>
        <location evidence="1">Cilium axoneme</location>
    </subcellularLocation>
</comment>
<evidence type="ECO:0000256" key="7">
    <source>
        <dbReference type="ARBA" id="ARBA00023017"/>
    </source>
</evidence>
<evidence type="ECO:0000256" key="13">
    <source>
        <dbReference type="SAM" id="Coils"/>
    </source>
</evidence>
<evidence type="ECO:0000259" key="17">
    <source>
        <dbReference type="Pfam" id="PF12781"/>
    </source>
</evidence>
<dbReference type="InterPro" id="IPR024317">
    <property type="entry name" value="Dynein_heavy_chain_D4_dom"/>
</dbReference>
<keyword evidence="6" id="KW-0067">ATP-binding</keyword>
<dbReference type="FunFam" id="1.10.8.720:FF:000003">
    <property type="entry name" value="Cytoplasmic dynein heavy chain 2"/>
    <property type="match status" value="1"/>
</dbReference>
<feature type="domain" description="Dynein heavy chain AAA module D4" evidence="16">
    <location>
        <begin position="39"/>
        <end position="257"/>
    </location>
</feature>
<keyword evidence="10" id="KW-0505">Motor protein</keyword>
<keyword evidence="5" id="KW-0547">Nucleotide-binding</keyword>
<dbReference type="GO" id="GO:0030286">
    <property type="term" value="C:dynein complex"/>
    <property type="evidence" value="ECO:0007669"/>
    <property type="project" value="UniProtKB-KW"/>
</dbReference>
<evidence type="ECO:0000313" key="21">
    <source>
        <dbReference type="WBParaSite" id="ALUE_0000841601-mRNA-1"/>
    </source>
</evidence>
<feature type="coiled-coil region" evidence="13">
    <location>
        <begin position="612"/>
        <end position="639"/>
    </location>
</feature>
<keyword evidence="11" id="KW-0206">Cytoskeleton</keyword>
<feature type="domain" description="Dynein heavy chain AAA lid" evidence="18">
    <location>
        <begin position="1386"/>
        <end position="1523"/>
    </location>
</feature>
<keyword evidence="12" id="KW-0966">Cell projection</keyword>
<keyword evidence="20" id="KW-1185">Reference proteome</keyword>
<dbReference type="FunFam" id="3.40.50.300:FF:001685">
    <property type="entry name" value="Dynein heavy chain, putative"/>
    <property type="match status" value="1"/>
</dbReference>
<evidence type="ECO:0000256" key="3">
    <source>
        <dbReference type="ARBA" id="ARBA00022490"/>
    </source>
</evidence>
<feature type="domain" description="Dynein heavy chain coiled coil stalk" evidence="15">
    <location>
        <begin position="414"/>
        <end position="630"/>
    </location>
</feature>
<feature type="coiled-coil region" evidence="13">
    <location>
        <begin position="664"/>
        <end position="698"/>
    </location>
</feature>
<evidence type="ECO:0000256" key="5">
    <source>
        <dbReference type="ARBA" id="ARBA00022741"/>
    </source>
</evidence>
<name>A0A9J2PFL6_ASCLU</name>
<evidence type="ECO:0000259" key="19">
    <source>
        <dbReference type="Pfam" id="PF18199"/>
    </source>
</evidence>
<dbReference type="Gene3D" id="1.20.1270.280">
    <property type="match status" value="1"/>
</dbReference>
<organism evidence="20 21">
    <name type="scientific">Ascaris lumbricoides</name>
    <name type="common">Giant roundworm</name>
    <dbReference type="NCBI Taxonomy" id="6252"/>
    <lineage>
        <taxon>Eukaryota</taxon>
        <taxon>Metazoa</taxon>
        <taxon>Ecdysozoa</taxon>
        <taxon>Nematoda</taxon>
        <taxon>Chromadorea</taxon>
        <taxon>Rhabditida</taxon>
        <taxon>Spirurina</taxon>
        <taxon>Ascaridomorpha</taxon>
        <taxon>Ascaridoidea</taxon>
        <taxon>Ascarididae</taxon>
        <taxon>Ascaris</taxon>
    </lineage>
</organism>
<dbReference type="PANTHER" id="PTHR45703">
    <property type="entry name" value="DYNEIN HEAVY CHAIN"/>
    <property type="match status" value="1"/>
</dbReference>
<evidence type="ECO:0000259" key="18">
    <source>
        <dbReference type="Pfam" id="PF18198"/>
    </source>
</evidence>
<protein>
    <submittedName>
        <fullName evidence="21">Cytoplasmic dynein 2 heavy chain 1</fullName>
    </submittedName>
</protein>
<dbReference type="Pfam" id="PF03028">
    <property type="entry name" value="Dynein_heavy"/>
    <property type="match status" value="1"/>
</dbReference>
<feature type="coiled-coil region" evidence="13">
    <location>
        <begin position="542"/>
        <end position="576"/>
    </location>
</feature>
<feature type="domain" description="Dynein heavy chain coiled coil stalk" evidence="15">
    <location>
        <begin position="639"/>
        <end position="753"/>
    </location>
</feature>
<feature type="coiled-coil region" evidence="13">
    <location>
        <begin position="734"/>
        <end position="761"/>
    </location>
</feature>
<dbReference type="InterPro" id="IPR027417">
    <property type="entry name" value="P-loop_NTPase"/>
</dbReference>